<sequence length="117" mass="13435">MPSINTKLPSPDADMHPHIRTPPPPYLTAPTKFLGLSSLFFLFHTIIRPSEPKMLNLLSSPNKTLFQYVLGLFNIDFAKERLSFLFFSLTKNFLRAERPFNPAALRTRRTVSSEIEK</sequence>
<dbReference type="EMBL" id="BGPR01015173">
    <property type="protein sequence ID" value="GBN68267.1"/>
    <property type="molecule type" value="Genomic_DNA"/>
</dbReference>
<feature type="region of interest" description="Disordered" evidence="1">
    <location>
        <begin position="1"/>
        <end position="22"/>
    </location>
</feature>
<evidence type="ECO:0000313" key="2">
    <source>
        <dbReference type="EMBL" id="GBN68267.1"/>
    </source>
</evidence>
<reference evidence="2 3" key="1">
    <citation type="journal article" date="2019" name="Sci. Rep.">
        <title>Orb-weaving spider Araneus ventricosus genome elucidates the spidroin gene catalogue.</title>
        <authorList>
            <person name="Kono N."/>
            <person name="Nakamura H."/>
            <person name="Ohtoshi R."/>
            <person name="Moran D.A.P."/>
            <person name="Shinohara A."/>
            <person name="Yoshida Y."/>
            <person name="Fujiwara M."/>
            <person name="Mori M."/>
            <person name="Tomita M."/>
            <person name="Arakawa K."/>
        </authorList>
    </citation>
    <scope>NUCLEOTIDE SEQUENCE [LARGE SCALE GENOMIC DNA]</scope>
</reference>
<comment type="caution">
    <text evidence="2">The sequence shown here is derived from an EMBL/GenBank/DDBJ whole genome shotgun (WGS) entry which is preliminary data.</text>
</comment>
<keyword evidence="3" id="KW-1185">Reference proteome</keyword>
<name>A0A4Y2QY04_ARAVE</name>
<protein>
    <submittedName>
        <fullName evidence="2">Uncharacterized protein</fullName>
    </submittedName>
</protein>
<accession>A0A4Y2QY04</accession>
<gene>
    <name evidence="2" type="ORF">AVEN_61637_1</name>
</gene>
<dbReference type="AlphaFoldDB" id="A0A4Y2QY04"/>
<evidence type="ECO:0000313" key="3">
    <source>
        <dbReference type="Proteomes" id="UP000499080"/>
    </source>
</evidence>
<proteinExistence type="predicted"/>
<organism evidence="2 3">
    <name type="scientific">Araneus ventricosus</name>
    <name type="common">Orbweaver spider</name>
    <name type="synonym">Epeira ventricosa</name>
    <dbReference type="NCBI Taxonomy" id="182803"/>
    <lineage>
        <taxon>Eukaryota</taxon>
        <taxon>Metazoa</taxon>
        <taxon>Ecdysozoa</taxon>
        <taxon>Arthropoda</taxon>
        <taxon>Chelicerata</taxon>
        <taxon>Arachnida</taxon>
        <taxon>Araneae</taxon>
        <taxon>Araneomorphae</taxon>
        <taxon>Entelegynae</taxon>
        <taxon>Araneoidea</taxon>
        <taxon>Araneidae</taxon>
        <taxon>Araneus</taxon>
    </lineage>
</organism>
<dbReference type="Proteomes" id="UP000499080">
    <property type="component" value="Unassembled WGS sequence"/>
</dbReference>
<evidence type="ECO:0000256" key="1">
    <source>
        <dbReference type="SAM" id="MobiDB-lite"/>
    </source>
</evidence>